<organism evidence="2 3">
    <name type="scientific">Tectimicrobiota bacterium</name>
    <dbReference type="NCBI Taxonomy" id="2528274"/>
    <lineage>
        <taxon>Bacteria</taxon>
        <taxon>Pseudomonadati</taxon>
        <taxon>Nitrospinota/Tectimicrobiota group</taxon>
        <taxon>Candidatus Tectimicrobiota</taxon>
    </lineage>
</organism>
<dbReference type="PANTHER" id="PTHR42860">
    <property type="entry name" value="VITAMIN B12-BINDING PROTEIN"/>
    <property type="match status" value="1"/>
</dbReference>
<dbReference type="Proteomes" id="UP000712673">
    <property type="component" value="Unassembled WGS sequence"/>
</dbReference>
<dbReference type="Gene3D" id="3.40.50.1980">
    <property type="entry name" value="Nitrogenase molybdenum iron protein domain"/>
    <property type="match status" value="1"/>
</dbReference>
<dbReference type="EMBL" id="VGLS01001036">
    <property type="protein sequence ID" value="MBM3226752.1"/>
    <property type="molecule type" value="Genomic_DNA"/>
</dbReference>
<dbReference type="PROSITE" id="PS50983">
    <property type="entry name" value="FE_B12_PBP"/>
    <property type="match status" value="1"/>
</dbReference>
<comment type="caution">
    <text evidence="2">The sequence shown here is derived from an EMBL/GenBank/DDBJ whole genome shotgun (WGS) entry which is preliminary data.</text>
</comment>
<dbReference type="AlphaFoldDB" id="A0A938B314"/>
<evidence type="ECO:0000259" key="1">
    <source>
        <dbReference type="PROSITE" id="PS50983"/>
    </source>
</evidence>
<proteinExistence type="predicted"/>
<name>A0A938B314_UNCTE</name>
<feature type="non-terminal residue" evidence="2">
    <location>
        <position position="147"/>
    </location>
</feature>
<evidence type="ECO:0000313" key="3">
    <source>
        <dbReference type="Proteomes" id="UP000712673"/>
    </source>
</evidence>
<evidence type="ECO:0000313" key="2">
    <source>
        <dbReference type="EMBL" id="MBM3226752.1"/>
    </source>
</evidence>
<feature type="domain" description="Fe/B12 periplasmic-binding" evidence="1">
    <location>
        <begin position="6"/>
        <end position="147"/>
    </location>
</feature>
<gene>
    <name evidence="2" type="ORF">FJZ47_23560</name>
</gene>
<dbReference type="InterPro" id="IPR051030">
    <property type="entry name" value="Vitamin_B12-ABC_binding"/>
</dbReference>
<reference evidence="2" key="1">
    <citation type="submission" date="2019-03" db="EMBL/GenBank/DDBJ databases">
        <title>Lake Tanganyika Metagenome-Assembled Genomes (MAGs).</title>
        <authorList>
            <person name="Tran P."/>
        </authorList>
    </citation>
    <scope>NUCLEOTIDE SEQUENCE</scope>
    <source>
        <strain evidence="2">K_DeepCast_65m_m2_066</strain>
    </source>
</reference>
<sequence>MAGPQRIVSLWPSATDILCALGLEHCLVGLSHVCDTPPGMPELPRVTLPLPQALPAAPLLPDALASLSMYPLDLARLQALQPDLIVTQDQTAVSGVSGAALLEATRRSLGAPVDVVSLQPALLQDIWDDIYRVGVATGTKPQAMTLL</sequence>
<accession>A0A938B314</accession>
<dbReference type="SUPFAM" id="SSF53807">
    <property type="entry name" value="Helical backbone' metal receptor"/>
    <property type="match status" value="1"/>
</dbReference>
<protein>
    <submittedName>
        <fullName evidence="2">Cobalamin-binding protein</fullName>
    </submittedName>
</protein>
<dbReference type="PANTHER" id="PTHR42860:SF1">
    <property type="entry name" value="VITAMIN B12-BINDING PROTEIN"/>
    <property type="match status" value="1"/>
</dbReference>
<dbReference type="InterPro" id="IPR002491">
    <property type="entry name" value="ABC_transptr_periplasmic_BD"/>
</dbReference>